<dbReference type="AlphaFoldDB" id="A0AAN7WHB9"/>
<dbReference type="CDD" id="cd14424">
    <property type="entry name" value="CUE_Cue1p_like"/>
    <property type="match status" value="1"/>
</dbReference>
<dbReference type="EMBL" id="JAWIZZ010000045">
    <property type="protein sequence ID" value="KAK5780203.1"/>
    <property type="molecule type" value="Genomic_DNA"/>
</dbReference>
<keyword evidence="5" id="KW-1185">Reference proteome</keyword>
<evidence type="ECO:0000259" key="3">
    <source>
        <dbReference type="PROSITE" id="PS51140"/>
    </source>
</evidence>
<feature type="signal peptide" evidence="2">
    <location>
        <begin position="1"/>
        <end position="19"/>
    </location>
</feature>
<feature type="chain" id="PRO_5042929914" description="CUE domain-containing protein" evidence="2">
    <location>
        <begin position="20"/>
        <end position="163"/>
    </location>
</feature>
<organism evidence="4 5">
    <name type="scientific">Arxiozyma heterogenica</name>
    <dbReference type="NCBI Taxonomy" id="278026"/>
    <lineage>
        <taxon>Eukaryota</taxon>
        <taxon>Fungi</taxon>
        <taxon>Dikarya</taxon>
        <taxon>Ascomycota</taxon>
        <taxon>Saccharomycotina</taxon>
        <taxon>Saccharomycetes</taxon>
        <taxon>Saccharomycetales</taxon>
        <taxon>Saccharomycetaceae</taxon>
        <taxon>Arxiozyma</taxon>
    </lineage>
</organism>
<evidence type="ECO:0000256" key="1">
    <source>
        <dbReference type="SAM" id="MobiDB-lite"/>
    </source>
</evidence>
<keyword evidence="2" id="KW-0732">Signal</keyword>
<proteinExistence type="predicted"/>
<dbReference type="GO" id="GO:0043130">
    <property type="term" value="F:ubiquitin binding"/>
    <property type="evidence" value="ECO:0007669"/>
    <property type="project" value="InterPro"/>
</dbReference>
<dbReference type="PROSITE" id="PS51140">
    <property type="entry name" value="CUE"/>
    <property type="match status" value="1"/>
</dbReference>
<sequence>MDNSTLLFFVFLFLTFLWARNQRQLNKGVNNPLIRGVRYQENTEVISEEKKDGVVDTSNGVKKEEYSNDHSSNDNNSSTLIQEQMESPVVKRVKREVTVDMIEIVQTLAPTLDVKQIEYSLRNTGSIEATVDDFLTGKEFPFPPEENQIHEGDDDDKKNNKEE</sequence>
<dbReference type="Pfam" id="PF02845">
    <property type="entry name" value="CUE"/>
    <property type="match status" value="1"/>
</dbReference>
<comment type="caution">
    <text evidence="4">The sequence shown here is derived from an EMBL/GenBank/DDBJ whole genome shotgun (WGS) entry which is preliminary data.</text>
</comment>
<evidence type="ECO:0000256" key="2">
    <source>
        <dbReference type="SAM" id="SignalP"/>
    </source>
</evidence>
<accession>A0AAN7WHB9</accession>
<dbReference type="InterPro" id="IPR003892">
    <property type="entry name" value="CUE"/>
</dbReference>
<protein>
    <recommendedName>
        <fullName evidence="3">CUE domain-containing protein</fullName>
    </recommendedName>
</protein>
<evidence type="ECO:0000313" key="5">
    <source>
        <dbReference type="Proteomes" id="UP001306508"/>
    </source>
</evidence>
<gene>
    <name evidence="4" type="ORF">RI543_002748</name>
</gene>
<evidence type="ECO:0000313" key="4">
    <source>
        <dbReference type="EMBL" id="KAK5780203.1"/>
    </source>
</evidence>
<feature type="domain" description="CUE" evidence="3">
    <location>
        <begin position="97"/>
        <end position="139"/>
    </location>
</feature>
<reference evidence="5" key="1">
    <citation type="submission" date="2023-07" db="EMBL/GenBank/DDBJ databases">
        <title>A draft genome of Kazachstania heterogenica Y-27499.</title>
        <authorList>
            <person name="Donic C."/>
            <person name="Kralova J.S."/>
            <person name="Fidel L."/>
            <person name="Ben-Dor S."/>
            <person name="Jung S."/>
        </authorList>
    </citation>
    <scope>NUCLEOTIDE SEQUENCE [LARGE SCALE GENOMIC DNA]</scope>
    <source>
        <strain evidence="5">Y27499</strain>
    </source>
</reference>
<feature type="region of interest" description="Disordered" evidence="1">
    <location>
        <begin position="136"/>
        <end position="163"/>
    </location>
</feature>
<name>A0AAN7WHB9_9SACH</name>
<feature type="compositionally biased region" description="Basic and acidic residues" evidence="1">
    <location>
        <begin position="61"/>
        <end position="72"/>
    </location>
</feature>
<dbReference type="Gene3D" id="1.10.8.10">
    <property type="entry name" value="DNA helicase RuvA subunit, C-terminal domain"/>
    <property type="match status" value="1"/>
</dbReference>
<dbReference type="SMART" id="SM00546">
    <property type="entry name" value="CUE"/>
    <property type="match status" value="1"/>
</dbReference>
<feature type="compositionally biased region" description="Basic and acidic residues" evidence="1">
    <location>
        <begin position="147"/>
        <end position="163"/>
    </location>
</feature>
<feature type="region of interest" description="Disordered" evidence="1">
    <location>
        <begin position="48"/>
        <end position="78"/>
    </location>
</feature>
<dbReference type="Proteomes" id="UP001306508">
    <property type="component" value="Unassembled WGS sequence"/>
</dbReference>